<evidence type="ECO:0000259" key="24">
    <source>
        <dbReference type="Pfam" id="PF18198"/>
    </source>
</evidence>
<dbReference type="InterPro" id="IPR041466">
    <property type="entry name" value="Dynein_AAA5_ext"/>
</dbReference>
<keyword evidence="13" id="KW-0206">Cytoskeleton</keyword>
<evidence type="ECO:0000259" key="20">
    <source>
        <dbReference type="Pfam" id="PF12780"/>
    </source>
</evidence>
<evidence type="ECO:0000256" key="13">
    <source>
        <dbReference type="ARBA" id="ARBA00023212"/>
    </source>
</evidence>
<dbReference type="OMA" id="HAIVCER"/>
<dbReference type="InterPro" id="IPR035699">
    <property type="entry name" value="AAA_6"/>
</dbReference>
<sequence length="4070" mass="460351">EPKVQKEYAMREGAVPRRIEVERRKRQFAAKTIAELLSEADIANHELLPAGPFRVEAQHLDTYNAFLPLEFFDDDDFDDRLPEEWVSLGVDEQGQMLGVPVYSLMRNDEGERLLLSGRSQVTWMEGRVISYDASKQVFHVRDAHDSGATTWKRPRILLQFHAEDPEVFCNRITAAITLRRATEAMLQYNLTVDCMPVDAGISVTDLDAAIVDNVLRMIGPLAKKRPAQTHELLQDLQLAYNRCNNNMLMHNLLRQERHDLLLQGVKTPSANMIPNGHVPALPSTTRALQELGDRLDFRVAREQIMKLTFIQEPRVVQALIRVHAECDKLMLRPLFNTHLHKCVTMDEFSTIQRQTFEQLRNYIKNAWAPSSRHEVLRSIQDLGKGWYNLQERDQQAYDNGKLRKFFCGIRLMMQDALRSVATDSLQELLRLVESASTRVIAHDSSAWGDHPLDSKHLAPDGSPIFAMELIVGDGGVVTFRESPARFAADLDNLFLEGLQAIANVPDMEAQIMNHLFWVGTPQLDTVHKNEPWILMARKTLENCVQECMKPLVDYAAQYERFRDLIDLDVKAYVANFNADEKDPADIKKECQKHTIEARKLADSIPLSVDIGMFHVRCDGIRTQLMGKRRQLAHSLLDVLQQRLLGQASSANKEFQKMANVLYTPVNGIEDLTDKREFMKSIPDTVKSLEGGVKKALADWELMDEFQLNLSDGDFALRWQLYAWPRKMHELLESTYDSLKADEERFIENLHTDTKDFADNINSLQMLVASFGQHTDIGRCEHVAVEARKIHKALKDAQAQAQVYNNRERLSNLQVTNYDHLNRCAKEFEPFKNLWLTTDEWLKSHKIWMNDSFADLDPEALEVQITNASKTILKCSKSFKELPGCLAIAQTVSGWIEEFKPYVPLIQALRNPGMRERHWEQLSEAVGFDVKPDSSFTFQRVLELQLEQHMDTITRVGEIAGKEYGIEQALDKMEAEWQPLVLEIIDYKETGTCIMKSAEEAAQLLDDHIVMTQAMSFSPFKQPFEQRITSWDNKLRVTQDVLDEWATCQRSWLYLEPIFSSEDIQRQLPTESKRYQKMDAMWRRTMDAARRTPGIVRFCADAKLLETFRECNKLLDQVQKGLSAYLETKRGVFPRFYFLSDDELLEILSQTKDPTAVQPHMRKCFDNIARLKFEDDLQMSEFVSADGESVVFREDLYPKGNVEEWLLEVERVMAVSLRQILQEALGQYYAGPRTDFVIAWPGQIVIAGCQTTWTSEVEKAIQAGAQGLQDYSEQMRAQLSDLVALVRGKLTKIQRKVLSALIVIEVHAKDVVANMCTQGVSRVSDFEWISQLRYYWEQDDRPHGEDLHIKAVNAVFNYGYEYLGNSGRLVITPLTDRCYLTLTGALALIYGGAPAGPAGTGKTETTKDLAKAMAIQCVVFNCSDQLDYMAMGKFFKGLASAGAWACFDEFNRIDIEVLSVVAQQVATIQQAVRNRETRFMFEGVDLSLKWTCAPFITMNPGYAGRTELPDNLAALFRPVAMMVPDYAMIAEIMLYSFGFDDAKALSKKITTVFKLSSEQLSSQDHYDFGMRAVKTVISAAGNLKRAFLTMQEDVIVLRAIREVNVPKFLADDLVLFNGIVSDLFPRTQIPEVDYGALDVAIREACATHHLQPVDNFVTKVIQLYETTVVRHGLMLVGPTGSGKTRCYEVLSTALTALQGQPTSSGSVYQPVHNFVLNPKSITMGQLYGAFDEMTHEWTDGILSTLIRRGVAANTEDEKWFLFDGPVDAIWIENMNTVLDDNKKLCLASGEIIALTPEMRMIFEVEDLVVASPATVSRCGMVYLEPSILGLEPFVTSWLESSLPQLIQPHATTLQMLFDTYMEDAIHFVRRSTREIVQTVDSQLATGLMKLLDCLFAPYVERDGYRIPARRLTALPDMIEGWFFIALVWSVGATCDDEGRTKFDGWLRQKMAEHKVKMPFPEGLTVFEYQLIDDGSFDEASEEEESESPVPIGWKRWVDSLGDFIVNPSSQFNTIFVPTLDTVRYSWVVEKLVSNSKPVLGVGPTGTAKTLTMANKLLREMPQQFVTHSISFSARTSANQTQDMIDAKLDKRRKGIFGPPLGKKFVFMVDDLNMPAKEEYGAQPPIELLRQWMDHGGWYDRKNVGAFKKLIDVTFACAMGPPGGGRNPITQRLTRHFNFVAFTELSDTSKATIFSPILGAYLRQKEDLASLSTTFVQATIEVYNTITRELLPTPAKVHYTFNLRDLSKVFQGMLMCDIGSLRERDDVIRLWTHECRRVFRDRLINDEDRAWFNDLLSRCVDARFQTNLADCIPSEPLLFGDFLDTSGGEAKKYSRLEDPQKIKAVLEEALDDYNTINATAKMNLVLFQDAIGHACRIARIIRQPLGNALCLGVGGSGRQSMTRLAASMAEFECFQIELSKNYGVAEWREDLKTVLKKAGLENQQVVFLFSDTQIKAESFLEDINNILNSGDVPGIYDSAERDEIMVAMKADVQAAGLPPTKSNLFSAYCNRVRQNIHCVICMSPIGEIFRARLRQFPALVNCCTIDWFSSWPDEALESVALTFMNDLPELNDNAELVRGLVTCCVQLQQSVIGASDDFLARLGRKNYVTPTSYLTLLTIFRKLLGRKKSDLNQQRARMATGLEKLLSAAQEVADLQAELTEMQPMLKEAQRETEATMVQIAADKEVAQVTAEQVGKEEAEANVKAQTTQEIADDAQRDLDEALPALDAAVTSLKSLNKGDVTEVKAMSNPPAGVRLVMETVCIMQGVKPKKVAGDKPGQKVDDYWSVSGPLLKDPQKFLDSLFNFDKDNIPEKVIQKIEPYIENENFTPAAIEKVSKACTSICKWVRAMHKYHHVAKNVEPKRQRLAEAKADLEITMQQLNDAKARLKEVNDRIADMEAKFAAMVAKKKQLEDKAEECGLKLQRAEKLIFLLGDEKVRWKESVERFDQLIHNVVGDIVISAGTVAYLGPFTEEFRARMCADWHGMLAAANVPCTPQASLVSTLSDPLEIRDWQLYGLPKDSMSVANACVVKYAERWPLFIDPQGQANKWIREMEADKLVVMKLTDRDLLRSLENAVRFGSPCLLENVGEELDPALEPILLRQTYKQAGGLVIKLGDSVVPYHDEFKFYITTKLPNPTYTPEVSTKVTLVNFTLSPSGLEDQMLGLVVAEERPDLEEAKTALIFQNAKMKQELADIEGRILTMLSESTGSPVDDEELINTLDASKAKSQEISAKVKVAEETEKDIDETRSKYVPVARRTQLLFFCTTDLAHIDPMYQYSLGWFRELFLAGIRKSSPADSLEERIHNINEFFTFSLYTSVCRSLFERHKLLFSFLLCARILIEQGKIDGDEWRFLVAGSSAIPDEAPNPAATWLNDRAWQELRLLSTLPAFEGFAESFGEHAAAFRVIFDSAEPHKEDFPEPWATRLDAFQKILVMRCLRFDKLAPMMQDYVANHLGQRFIEPQTTNLSMVFPDSSNNTPLVFVLSPGTDPAADLYKFAEEMKFNKKLASISLGQGQGPRAEAMFHAACERGTWVFFQNCHLAPSWMPTLERLIENIDRDKVHKDFRLWLTSIPSPKFPVAVLQNSSKMTVEPPRGIKANLLEAFDGFNDDYLQRCSKEREFKMLLFSLCLFHGVILERRKFGSLGFNIRYPYTKSDLAICMTQLCMFLDDYDAPPYKVLTYTAGQINYGGRVTDDWDRRCQMTILEDFYNPNVLKDDHAFSPSGVYQQAAPTDYEGYLAHIRQLPINDTPEIFGLHENANIAFANQETSSLLGALLATGGGGGGASGGTSNRDKVIEEVASDILQRCPKPFDLERVQELHPVRYEESMNTVLIQEAIRFNKLLEAMHGSLGDVLKALKGLVVMSEELERMANSLFVNKVPDMWSAKAYPSLKPLAAWVVDLLARVEFIQTWIEEGMPATFWISGFYFPQAFLTGTLQNFARKHVVSIDTLSFDFQVLKRTHDDIKARPEDGCYIYGLFLEGARYDPEQAALAESRPKELYTSMPPLWLRPVSDRPVPQEGVYVCPCYKTLQRAGTLSTTGHSTNFVLPIEVPSKLPQAHWIKRAVALICALDY</sequence>
<dbReference type="InterPro" id="IPR027417">
    <property type="entry name" value="P-loop_NTPase"/>
</dbReference>
<dbReference type="GO" id="GO:0045505">
    <property type="term" value="F:dynein intermediate chain binding"/>
    <property type="evidence" value="ECO:0000318"/>
    <property type="project" value="GO_Central"/>
</dbReference>
<dbReference type="Gene3D" id="3.20.180.20">
    <property type="entry name" value="Dynein heavy chain, N-terminal domain 2"/>
    <property type="match status" value="1"/>
</dbReference>
<dbReference type="Gene3D" id="1.10.8.720">
    <property type="entry name" value="Region D6 of dynein motor"/>
    <property type="match status" value="1"/>
</dbReference>
<dbReference type="FunFam" id="1.20.920.20:FF:000006">
    <property type="entry name" value="Dynein, axonemal, heavy chain 6"/>
    <property type="match status" value="1"/>
</dbReference>
<feature type="domain" description="Dynein heavy chain C-terminal" evidence="25">
    <location>
        <begin position="3763"/>
        <end position="4066"/>
    </location>
</feature>
<feature type="non-terminal residue" evidence="26">
    <location>
        <position position="1"/>
    </location>
</feature>
<proteinExistence type="inferred from homology"/>
<dbReference type="Proteomes" id="UP000001357">
    <property type="component" value="Unassembled WGS sequence"/>
</dbReference>
<dbReference type="FunFam" id="1.10.287.2620:FF:000002">
    <property type="entry name" value="Dynein heavy chain 2, axonemal"/>
    <property type="match status" value="1"/>
</dbReference>
<feature type="domain" description="Dynein heavy chain linker" evidence="17">
    <location>
        <begin position="820"/>
        <end position="1223"/>
    </location>
</feature>
<evidence type="ECO:0000313" key="27">
    <source>
        <dbReference type="Proteomes" id="UP000001357"/>
    </source>
</evidence>
<dbReference type="GO" id="GO:0060294">
    <property type="term" value="P:cilium movement involved in cell motility"/>
    <property type="evidence" value="ECO:0000318"/>
    <property type="project" value="GO_Central"/>
</dbReference>
<dbReference type="InterPro" id="IPR024743">
    <property type="entry name" value="Dynein_HC_stalk"/>
</dbReference>
<dbReference type="InterPro" id="IPR004273">
    <property type="entry name" value="Dynein_heavy_D6_P-loop"/>
</dbReference>
<dbReference type="Pfam" id="PF12781">
    <property type="entry name" value="AAA_9"/>
    <property type="match status" value="1"/>
</dbReference>
<dbReference type="GO" id="GO:0008569">
    <property type="term" value="F:minus-end-directed microtubule motor activity"/>
    <property type="evidence" value="ECO:0000318"/>
    <property type="project" value="GO_Central"/>
</dbReference>
<dbReference type="InterPro" id="IPR024317">
    <property type="entry name" value="Dynein_heavy_chain_D4_dom"/>
</dbReference>
<dbReference type="InterPro" id="IPR041228">
    <property type="entry name" value="Dynein_C"/>
</dbReference>
<evidence type="ECO:0000256" key="14">
    <source>
        <dbReference type="ARBA" id="ARBA00023273"/>
    </source>
</evidence>
<dbReference type="Gene3D" id="1.10.287.2620">
    <property type="match status" value="1"/>
</dbReference>
<evidence type="ECO:0000259" key="18">
    <source>
        <dbReference type="Pfam" id="PF12774"/>
    </source>
</evidence>
<keyword evidence="4" id="KW-0963">Cytoplasm</keyword>
<dbReference type="FunFam" id="3.40.50.300:FF:002141">
    <property type="entry name" value="Dynein heavy chain"/>
    <property type="match status" value="1"/>
</dbReference>
<dbReference type="Gene3D" id="1.20.920.30">
    <property type="match status" value="1"/>
</dbReference>
<evidence type="ECO:0000256" key="1">
    <source>
        <dbReference type="ARBA" id="ARBA00004230"/>
    </source>
</evidence>
<dbReference type="Pfam" id="PF12775">
    <property type="entry name" value="AAA_7"/>
    <property type="match status" value="1"/>
</dbReference>
<dbReference type="Pfam" id="PF12777">
    <property type="entry name" value="MT"/>
    <property type="match status" value="1"/>
</dbReference>
<dbReference type="FunFam" id="3.10.490.20:FF:000001">
    <property type="entry name" value="dynein heavy chain 7, axonemal"/>
    <property type="match status" value="1"/>
</dbReference>
<dbReference type="Pfam" id="PF12774">
    <property type="entry name" value="AAA_6"/>
    <property type="match status" value="1"/>
</dbReference>
<dbReference type="FunFam" id="3.40.50.300:FF:001328">
    <property type="entry name" value="Dynein heavy chain 6, axonemal"/>
    <property type="match status" value="1"/>
</dbReference>
<dbReference type="InterPro" id="IPR041589">
    <property type="entry name" value="DNAH3_AAA_lid_1"/>
</dbReference>
<dbReference type="GO" id="GO:0030286">
    <property type="term" value="C:dynein complex"/>
    <property type="evidence" value="ECO:0000318"/>
    <property type="project" value="GO_Central"/>
</dbReference>
<feature type="domain" description="Dynein heavy chain AAA 5 extension" evidence="22">
    <location>
        <begin position="1852"/>
        <end position="1971"/>
    </location>
</feature>
<dbReference type="InterPro" id="IPR041658">
    <property type="entry name" value="AAA_lid_11"/>
</dbReference>
<dbReference type="Gene3D" id="1.10.472.130">
    <property type="match status" value="1"/>
</dbReference>
<dbReference type="FunFam" id="3.20.180.20:FF:000003">
    <property type="entry name" value="Dynein heavy chain 12, axonemal"/>
    <property type="match status" value="1"/>
</dbReference>
<feature type="domain" description="Dynein heavy chain coiled coil stalk" evidence="19">
    <location>
        <begin position="2635"/>
        <end position="2976"/>
    </location>
</feature>
<evidence type="ECO:0000256" key="4">
    <source>
        <dbReference type="ARBA" id="ARBA00022490"/>
    </source>
</evidence>
<dbReference type="Gene3D" id="3.40.50.300">
    <property type="entry name" value="P-loop containing nucleotide triphosphate hydrolases"/>
    <property type="match status" value="5"/>
</dbReference>
<evidence type="ECO:0000256" key="3">
    <source>
        <dbReference type="ARBA" id="ARBA00008887"/>
    </source>
</evidence>
<reference evidence="26 27" key="1">
    <citation type="journal article" date="2008" name="Nature">
        <title>The genome of the choanoflagellate Monosiga brevicollis and the origin of metazoans.</title>
        <authorList>
            <consortium name="JGI Sequencing"/>
            <person name="King N."/>
            <person name="Westbrook M.J."/>
            <person name="Young S.L."/>
            <person name="Kuo A."/>
            <person name="Abedin M."/>
            <person name="Chapman J."/>
            <person name="Fairclough S."/>
            <person name="Hellsten U."/>
            <person name="Isogai Y."/>
            <person name="Letunic I."/>
            <person name="Marr M."/>
            <person name="Pincus D."/>
            <person name="Putnam N."/>
            <person name="Rokas A."/>
            <person name="Wright K.J."/>
            <person name="Zuzow R."/>
            <person name="Dirks W."/>
            <person name="Good M."/>
            <person name="Goodstein D."/>
            <person name="Lemons D."/>
            <person name="Li W."/>
            <person name="Lyons J.B."/>
            <person name="Morris A."/>
            <person name="Nichols S."/>
            <person name="Richter D.J."/>
            <person name="Salamov A."/>
            <person name="Bork P."/>
            <person name="Lim W.A."/>
            <person name="Manning G."/>
            <person name="Miller W.T."/>
            <person name="McGinnis W."/>
            <person name="Shapiro H."/>
            <person name="Tjian R."/>
            <person name="Grigoriev I.V."/>
            <person name="Rokhsar D."/>
        </authorList>
    </citation>
    <scope>NUCLEOTIDE SEQUENCE [LARGE SCALE GENOMIC DNA]</scope>
    <source>
        <strain evidence="27">MX1 / ATCC 50154</strain>
    </source>
</reference>
<dbReference type="GO" id="GO:0051959">
    <property type="term" value="F:dynein light intermediate chain binding"/>
    <property type="evidence" value="ECO:0000318"/>
    <property type="project" value="GO_Central"/>
</dbReference>
<dbReference type="SUPFAM" id="SSF52540">
    <property type="entry name" value="P-loop containing nucleoside triphosphate hydrolases"/>
    <property type="match status" value="4"/>
</dbReference>
<gene>
    <name evidence="26" type="ORF">MONBRDRAFT_15298</name>
</gene>
<dbReference type="FunFam" id="3.40.50.300:FF:000063">
    <property type="entry name" value="dynein heavy chain 6, axonemal"/>
    <property type="match status" value="1"/>
</dbReference>
<evidence type="ECO:0000259" key="22">
    <source>
        <dbReference type="Pfam" id="PF17852"/>
    </source>
</evidence>
<dbReference type="Pfam" id="PF17857">
    <property type="entry name" value="AAA_lid_1"/>
    <property type="match status" value="1"/>
</dbReference>
<dbReference type="GO" id="GO:0097729">
    <property type="term" value="C:9+2 motile cilium"/>
    <property type="evidence" value="ECO:0000318"/>
    <property type="project" value="GO_Central"/>
</dbReference>
<dbReference type="Gene3D" id="6.10.140.1060">
    <property type="match status" value="1"/>
</dbReference>
<organism evidence="26 27">
    <name type="scientific">Monosiga brevicollis</name>
    <name type="common">Choanoflagellate</name>
    <dbReference type="NCBI Taxonomy" id="81824"/>
    <lineage>
        <taxon>Eukaryota</taxon>
        <taxon>Choanoflagellata</taxon>
        <taxon>Craspedida</taxon>
        <taxon>Salpingoecidae</taxon>
        <taxon>Monosiga</taxon>
    </lineage>
</organism>
<keyword evidence="10 15" id="KW-0175">Coiled coil</keyword>
<evidence type="ECO:0000256" key="9">
    <source>
        <dbReference type="ARBA" id="ARBA00023017"/>
    </source>
</evidence>
<feature type="domain" description="Dynein heavy chain ATP-binding dynein motor region" evidence="21">
    <location>
        <begin position="3008"/>
        <end position="3228"/>
    </location>
</feature>
<comment type="similarity">
    <text evidence="3">Belongs to the dynein heavy chain family.</text>
</comment>
<keyword evidence="8" id="KW-0282">Flagellum</keyword>
<accession>A9UTK4</accession>
<dbReference type="GO" id="GO:0005874">
    <property type="term" value="C:microtubule"/>
    <property type="evidence" value="ECO:0007669"/>
    <property type="project" value="UniProtKB-KW"/>
</dbReference>
<evidence type="ECO:0000256" key="2">
    <source>
        <dbReference type="ARBA" id="ARBA00004430"/>
    </source>
</evidence>
<protein>
    <recommendedName>
        <fullName evidence="28">Dynein heavy chain</fullName>
    </recommendedName>
</protein>
<comment type="subcellular location">
    <subcellularLocation>
        <location evidence="1">Cell projection</location>
        <location evidence="1">Cilium</location>
        <location evidence="1">Flagellum</location>
    </subcellularLocation>
    <subcellularLocation>
        <location evidence="2">Cytoplasm</location>
        <location evidence="2">Cytoskeleton</location>
        <location evidence="2">Cilium axoneme</location>
    </subcellularLocation>
</comment>
<dbReference type="FunFam" id="3.40.50.300:FF:001145">
    <property type="entry name" value="Putative dynein heavy chain"/>
    <property type="match status" value="1"/>
</dbReference>
<dbReference type="Gene3D" id="1.20.1270.280">
    <property type="match status" value="1"/>
</dbReference>
<evidence type="ECO:0000256" key="8">
    <source>
        <dbReference type="ARBA" id="ARBA00022846"/>
    </source>
</evidence>
<evidence type="ECO:0000256" key="12">
    <source>
        <dbReference type="ARBA" id="ARBA00023175"/>
    </source>
</evidence>
<evidence type="ECO:0000256" key="15">
    <source>
        <dbReference type="SAM" id="Coils"/>
    </source>
</evidence>
<dbReference type="InterPro" id="IPR043157">
    <property type="entry name" value="Dynein_AAA1S"/>
</dbReference>
<feature type="domain" description="Dynein heavy chain hydrolytic ATP-binding dynein motor region" evidence="18">
    <location>
        <begin position="1357"/>
        <end position="1683"/>
    </location>
</feature>
<dbReference type="InterPro" id="IPR042219">
    <property type="entry name" value="AAA_lid_11_sf"/>
</dbReference>
<keyword evidence="6" id="KW-0547">Nucleotide-binding</keyword>
<dbReference type="EMBL" id="CH991545">
    <property type="protein sequence ID" value="EDQ91509.1"/>
    <property type="molecule type" value="Genomic_DNA"/>
</dbReference>
<dbReference type="FunFam" id="1.20.58.1120:FF:000005">
    <property type="entry name" value="Dynein, axonemal, heavy chain 12"/>
    <property type="match status" value="1"/>
</dbReference>
<dbReference type="InterPro" id="IPR035706">
    <property type="entry name" value="AAA_9"/>
</dbReference>
<dbReference type="Gene3D" id="1.20.58.1120">
    <property type="match status" value="1"/>
</dbReference>
<evidence type="ECO:0000259" key="25">
    <source>
        <dbReference type="Pfam" id="PF18199"/>
    </source>
</evidence>
<dbReference type="GeneID" id="5889138"/>
<dbReference type="Pfam" id="PF17852">
    <property type="entry name" value="Dynein_AAA_lid"/>
    <property type="match status" value="1"/>
</dbReference>
<feature type="domain" description="Dynein heavy chain 3 AAA+ lid" evidence="23">
    <location>
        <begin position="2214"/>
        <end position="2298"/>
    </location>
</feature>
<dbReference type="FunFam" id="1.20.920.30:FF:000005">
    <property type="entry name" value="Dynein, axonemal, heavy chain 2"/>
    <property type="match status" value="1"/>
</dbReference>
<dbReference type="InterPro" id="IPR042222">
    <property type="entry name" value="Dynein_2_N"/>
</dbReference>
<keyword evidence="5" id="KW-0493">Microtubule</keyword>
<dbReference type="Pfam" id="PF18199">
    <property type="entry name" value="Dynein_C"/>
    <property type="match status" value="1"/>
</dbReference>
<evidence type="ECO:0000259" key="17">
    <source>
        <dbReference type="Pfam" id="PF08393"/>
    </source>
</evidence>
<keyword evidence="27" id="KW-1185">Reference proteome</keyword>
<dbReference type="InterPro" id="IPR042228">
    <property type="entry name" value="Dynein_linker_3"/>
</dbReference>
<dbReference type="InterPro" id="IPR026983">
    <property type="entry name" value="DHC"/>
</dbReference>
<dbReference type="Gene3D" id="3.10.490.20">
    <property type="match status" value="1"/>
</dbReference>
<dbReference type="Pfam" id="PF12780">
    <property type="entry name" value="AAA_8"/>
    <property type="match status" value="1"/>
</dbReference>
<dbReference type="GO" id="GO:0005858">
    <property type="term" value="C:axonemal dynein complex"/>
    <property type="evidence" value="ECO:0007669"/>
    <property type="project" value="UniProtKB-ARBA"/>
</dbReference>
<dbReference type="Gene3D" id="1.20.140.100">
    <property type="entry name" value="Dynein heavy chain, N-terminal domain 2"/>
    <property type="match status" value="1"/>
</dbReference>
<dbReference type="Gene3D" id="1.10.8.710">
    <property type="match status" value="1"/>
</dbReference>
<dbReference type="InterPro" id="IPR013602">
    <property type="entry name" value="Dynein_heavy_linker"/>
</dbReference>
<keyword evidence="14" id="KW-0966">Cell projection</keyword>
<keyword evidence="9" id="KW-0243">Dynein</keyword>
<evidence type="ECO:0000259" key="16">
    <source>
        <dbReference type="Pfam" id="PF03028"/>
    </source>
</evidence>
<dbReference type="FunFam" id="3.40.50.300:FF:000362">
    <property type="entry name" value="Dynein, axonemal, heavy chain 6"/>
    <property type="match status" value="1"/>
</dbReference>
<evidence type="ECO:0000259" key="23">
    <source>
        <dbReference type="Pfam" id="PF17857"/>
    </source>
</evidence>
<evidence type="ECO:0000259" key="19">
    <source>
        <dbReference type="Pfam" id="PF12777"/>
    </source>
</evidence>
<evidence type="ECO:0000256" key="5">
    <source>
        <dbReference type="ARBA" id="ARBA00022701"/>
    </source>
</evidence>
<dbReference type="Gene3D" id="1.20.920.20">
    <property type="match status" value="1"/>
</dbReference>
<keyword evidence="12" id="KW-0505">Motor protein</keyword>
<dbReference type="FunFam" id="1.10.8.1220:FF:000001">
    <property type="entry name" value="Dynein axonemal heavy chain 5"/>
    <property type="match status" value="1"/>
</dbReference>
<dbReference type="Pfam" id="PF03028">
    <property type="entry name" value="Dynein_heavy"/>
    <property type="match status" value="1"/>
</dbReference>
<dbReference type="KEGG" id="mbr:MONBRDRAFT_15298"/>
<feature type="coiled-coil region" evidence="15">
    <location>
        <begin position="2861"/>
        <end position="2926"/>
    </location>
</feature>
<feature type="domain" description="Dynein heavy chain AAA lid" evidence="24">
    <location>
        <begin position="3618"/>
        <end position="3756"/>
    </location>
</feature>
<evidence type="ECO:0000259" key="21">
    <source>
        <dbReference type="Pfam" id="PF12781"/>
    </source>
</evidence>
<evidence type="ECO:0000256" key="10">
    <source>
        <dbReference type="ARBA" id="ARBA00023054"/>
    </source>
</evidence>
<evidence type="ECO:0000256" key="7">
    <source>
        <dbReference type="ARBA" id="ARBA00022840"/>
    </source>
</evidence>
<dbReference type="PANTHER" id="PTHR22878">
    <property type="entry name" value="DYNEIN HEAVY CHAIN 6, AXONEMAL-LIKE-RELATED"/>
    <property type="match status" value="1"/>
</dbReference>
<dbReference type="FunFam" id="1.20.140.100:FF:000004">
    <property type="entry name" value="Dynein axonemal heavy chain 6"/>
    <property type="match status" value="1"/>
</dbReference>
<dbReference type="FunFam" id="1.20.1270.280:FF:000001">
    <property type="entry name" value="dynein heavy chain 7, axonemal"/>
    <property type="match status" value="1"/>
</dbReference>
<dbReference type="FunFam" id="1.10.8.720:FF:000001">
    <property type="entry name" value="dynein heavy chain 7, axonemal"/>
    <property type="match status" value="1"/>
</dbReference>
<dbReference type="InParanoid" id="A9UTK4"/>
<dbReference type="InterPro" id="IPR043160">
    <property type="entry name" value="Dynein_C_barrel"/>
</dbReference>
<name>A9UTK4_MONBE</name>
<keyword evidence="11" id="KW-0969">Cilium</keyword>
<feature type="domain" description="Dynein heavy chain AAA module D4" evidence="20">
    <location>
        <begin position="2360"/>
        <end position="2621"/>
    </location>
</feature>
<keyword evidence="7" id="KW-0067">ATP-binding</keyword>
<dbReference type="PANTHER" id="PTHR22878:SF73">
    <property type="entry name" value="DYNEIN AXONEMAL HEAVY CHAIN 1"/>
    <property type="match status" value="1"/>
</dbReference>
<feature type="domain" description="Dynein heavy chain region D6 P-loop" evidence="16">
    <location>
        <begin position="3473"/>
        <end position="3586"/>
    </location>
</feature>
<evidence type="ECO:0000256" key="6">
    <source>
        <dbReference type="ARBA" id="ARBA00022741"/>
    </source>
</evidence>
<evidence type="ECO:0000256" key="11">
    <source>
        <dbReference type="ARBA" id="ARBA00023069"/>
    </source>
</evidence>
<dbReference type="FunFam" id="1.10.8.710:FF:000004">
    <property type="entry name" value="Dynein axonemal heavy chain 6"/>
    <property type="match status" value="1"/>
</dbReference>
<dbReference type="Gene3D" id="1.10.8.1220">
    <property type="match status" value="1"/>
</dbReference>
<dbReference type="Pfam" id="PF08393">
    <property type="entry name" value="DHC_N2"/>
    <property type="match status" value="1"/>
</dbReference>
<evidence type="ECO:0008006" key="28">
    <source>
        <dbReference type="Google" id="ProtNLM"/>
    </source>
</evidence>
<dbReference type="Pfam" id="PF18198">
    <property type="entry name" value="AAA_lid_11"/>
    <property type="match status" value="1"/>
</dbReference>
<dbReference type="eggNOG" id="KOG3595">
    <property type="taxonomic scope" value="Eukaryota"/>
</dbReference>
<dbReference type="STRING" id="81824.A9UTK4"/>
<dbReference type="FunFam" id="1.10.472.130:FF:000006">
    <property type="entry name" value="Dynein axonemal heavy chain 1"/>
    <property type="match status" value="1"/>
</dbReference>
<dbReference type="GO" id="GO:0005524">
    <property type="term" value="F:ATP binding"/>
    <property type="evidence" value="ECO:0007669"/>
    <property type="project" value="UniProtKB-KW"/>
</dbReference>
<dbReference type="RefSeq" id="XP_001743931.1">
    <property type="nucleotide sequence ID" value="XM_001743879.1"/>
</dbReference>
<dbReference type="FunCoup" id="A9UTK4">
    <property type="interactions" value="37"/>
</dbReference>
<evidence type="ECO:0000313" key="26">
    <source>
        <dbReference type="EMBL" id="EDQ91509.1"/>
    </source>
</evidence>